<accession>A0AAV3R0T7</accession>
<evidence type="ECO:0000256" key="8">
    <source>
        <dbReference type="RuleBase" id="RU364117"/>
    </source>
</evidence>
<dbReference type="Proteomes" id="UP001454036">
    <property type="component" value="Unassembled WGS sequence"/>
</dbReference>
<evidence type="ECO:0000256" key="4">
    <source>
        <dbReference type="ARBA" id="ARBA00022801"/>
    </source>
</evidence>
<dbReference type="GO" id="GO:0043138">
    <property type="term" value="F:3'-5' DNA helicase activity"/>
    <property type="evidence" value="ECO:0007669"/>
    <property type="project" value="UniProtKB-EC"/>
</dbReference>
<protein>
    <recommendedName>
        <fullName evidence="8">ATP-dependent DNA helicase</fullName>
        <ecNumber evidence="8">5.6.2.4</ecNumber>
    </recommendedName>
</protein>
<proteinExistence type="inferred from homology"/>
<dbReference type="PANTHER" id="PTHR13710:SF69">
    <property type="entry name" value="ATP-DEPENDENT DNA HELICASE Q-LIKE SIM"/>
    <property type="match status" value="1"/>
</dbReference>
<dbReference type="Pfam" id="PF16124">
    <property type="entry name" value="RecQ_Zn_bind"/>
    <property type="match status" value="1"/>
</dbReference>
<evidence type="ECO:0000256" key="7">
    <source>
        <dbReference type="ARBA" id="ARBA00034617"/>
    </source>
</evidence>
<dbReference type="FunFam" id="3.40.50.300:FF:001456">
    <property type="entry name" value="ATP-dependent DNA helicase"/>
    <property type="match status" value="1"/>
</dbReference>
<comment type="caution">
    <text evidence="13">The sequence shown here is derived from an EMBL/GenBank/DDBJ whole genome shotgun (WGS) entry which is preliminary data.</text>
</comment>
<dbReference type="GO" id="GO:0005694">
    <property type="term" value="C:chromosome"/>
    <property type="evidence" value="ECO:0007669"/>
    <property type="project" value="TreeGrafter"/>
</dbReference>
<comment type="similarity">
    <text evidence="2">Belongs to the disease resistance NB-LRR family.</text>
</comment>
<dbReference type="InterPro" id="IPR015940">
    <property type="entry name" value="UBA"/>
</dbReference>
<dbReference type="EC" id="5.6.2.4" evidence="8"/>
<feature type="domain" description="UBA" evidence="10">
    <location>
        <begin position="5"/>
        <end position="46"/>
    </location>
</feature>
<dbReference type="Gene3D" id="3.40.50.300">
    <property type="entry name" value="P-loop containing nucleotide triphosphate hydrolases"/>
    <property type="match status" value="2"/>
</dbReference>
<keyword evidence="8" id="KW-0539">Nucleus</keyword>
<dbReference type="SUPFAM" id="SSF52540">
    <property type="entry name" value="P-loop containing nucleoside triphosphate hydrolases"/>
    <property type="match status" value="1"/>
</dbReference>
<evidence type="ECO:0000313" key="14">
    <source>
        <dbReference type="Proteomes" id="UP001454036"/>
    </source>
</evidence>
<keyword evidence="6 8" id="KW-0067">ATP-binding</keyword>
<dbReference type="PROSITE" id="PS51192">
    <property type="entry name" value="HELICASE_ATP_BIND_1"/>
    <property type="match status" value="1"/>
</dbReference>
<dbReference type="InterPro" id="IPR014001">
    <property type="entry name" value="Helicase_ATP-bd"/>
</dbReference>
<dbReference type="GO" id="GO:0005634">
    <property type="term" value="C:nucleus"/>
    <property type="evidence" value="ECO:0007669"/>
    <property type="project" value="UniProtKB-SubCell"/>
</dbReference>
<evidence type="ECO:0000259" key="11">
    <source>
        <dbReference type="PROSITE" id="PS51192"/>
    </source>
</evidence>
<evidence type="ECO:0000256" key="9">
    <source>
        <dbReference type="SAM" id="MobiDB-lite"/>
    </source>
</evidence>
<name>A0AAV3R0T7_LITER</name>
<dbReference type="GO" id="GO:0003676">
    <property type="term" value="F:nucleic acid binding"/>
    <property type="evidence" value="ECO:0007669"/>
    <property type="project" value="InterPro"/>
</dbReference>
<comment type="similarity">
    <text evidence="1 8">Belongs to the helicase family. RecQ subfamily.</text>
</comment>
<dbReference type="CDD" id="cd17920">
    <property type="entry name" value="DEXHc_RecQ"/>
    <property type="match status" value="1"/>
</dbReference>
<keyword evidence="14" id="KW-1185">Reference proteome</keyword>
<feature type="domain" description="Helicase ATP-binding" evidence="11">
    <location>
        <begin position="164"/>
        <end position="340"/>
    </location>
</feature>
<comment type="catalytic activity">
    <reaction evidence="7 8">
        <text>Couples ATP hydrolysis with the unwinding of duplex DNA by translocating in the 3'-5' direction.</text>
        <dbReference type="EC" id="5.6.2.4"/>
    </reaction>
</comment>
<dbReference type="GO" id="GO:0009378">
    <property type="term" value="F:four-way junction helicase activity"/>
    <property type="evidence" value="ECO:0007669"/>
    <property type="project" value="TreeGrafter"/>
</dbReference>
<dbReference type="AlphaFoldDB" id="A0AAV3R0T7"/>
<dbReference type="Pfam" id="PF00270">
    <property type="entry name" value="DEAD"/>
    <property type="match status" value="1"/>
</dbReference>
<keyword evidence="3 8" id="KW-0547">Nucleotide-binding</keyword>
<evidence type="ECO:0000256" key="5">
    <source>
        <dbReference type="ARBA" id="ARBA00022806"/>
    </source>
</evidence>
<dbReference type="InterPro" id="IPR011545">
    <property type="entry name" value="DEAD/DEAH_box_helicase_dom"/>
</dbReference>
<dbReference type="PANTHER" id="PTHR13710">
    <property type="entry name" value="DNA HELICASE RECQ FAMILY MEMBER"/>
    <property type="match status" value="1"/>
</dbReference>
<dbReference type="GO" id="GO:0005737">
    <property type="term" value="C:cytoplasm"/>
    <property type="evidence" value="ECO:0007669"/>
    <property type="project" value="TreeGrafter"/>
</dbReference>
<sequence length="869" mass="98310">MDIRNLDSDQVVAYLTGMGFELLTVSEAVKAVGPSIEDALEFILTNSGGGGNSPSTSMPKDGSSRITRKMGNKMRQSRITEHLNLGTKSKTRTTSSHSVTPELKENVRQKCHVINSDIASQAPEPVIMFPCKDMIGEDWEEKVKRILNKHFGYSALKSFQKEALEAWLAHKDCLVLAATGSGKSLCFQIPSLLTGKVVIVISPLISLMHDQCLKLAKHGVSACFLGSGQIDKSVEQKAMDGMYDIVYVCPETILRLIDSLQNLAACRGIALFAIDEVHCVSKWGHDFRPDYRRLSVLRETFKAEKLKFLMFDIPLVAVTATATFRVREDILKSLCMSDQTKIVVTSFFRPNLRFSVKHSKTSSVSSYKRDFEELIAIYTKRSTSGKRNYSSMLDMDDASVSSTFSRSFEHEESYEEDIFNSDISFSDDDELALGNSKSSPVSEPRKLSVGFLEDECDHQVADDFDVSCGEFSVQYPKDFSSCSLHAFPTKPDKRLQLQHGPVDEGSAIIYVPTRKETLSIANFLCRFGVKAAAYNAKLPKSHLRKVHMQFHEDAIQVVVATIAFGMGIDKLNVRRIIHYGWPQSLEAYYQEAGRAGRDGKLAECVLYANLFQIPTLLPSKRSEEQARQACKMLSDCFRYGISSSHCRAKMLVEYFGEEFQDRCLLCDVCVNGPPEIQNLRAEVMALMKVIHVHYRQQCFGDASGEFEQIIHLPNDIRRRRYVNKANIKTLVRSIREQYAEFAESDLVWWRGLSRILENKGFIREGDDKMYVQVKFPEPTELGLKLLRSEEDQPFYVHLEADMQLSMKTPKSNSSFSEWGRGWADPEIRRQRLGKKTSWRKPKQRKSQNVKPNLGTVRGRLTAKLCKPKT</sequence>
<dbReference type="GO" id="GO:0016787">
    <property type="term" value="F:hydrolase activity"/>
    <property type="evidence" value="ECO:0007669"/>
    <property type="project" value="UniProtKB-KW"/>
</dbReference>
<dbReference type="Gene3D" id="1.10.10.10">
    <property type="entry name" value="Winged helix-like DNA-binding domain superfamily/Winged helix DNA-binding domain"/>
    <property type="match status" value="1"/>
</dbReference>
<keyword evidence="5 8" id="KW-0347">Helicase</keyword>
<evidence type="ECO:0000313" key="13">
    <source>
        <dbReference type="EMBL" id="GAA0168883.1"/>
    </source>
</evidence>
<dbReference type="InterPro" id="IPR009060">
    <property type="entry name" value="UBA-like_sf"/>
</dbReference>
<organism evidence="13 14">
    <name type="scientific">Lithospermum erythrorhizon</name>
    <name type="common">Purple gromwell</name>
    <name type="synonym">Lithospermum officinale var. erythrorhizon</name>
    <dbReference type="NCBI Taxonomy" id="34254"/>
    <lineage>
        <taxon>Eukaryota</taxon>
        <taxon>Viridiplantae</taxon>
        <taxon>Streptophyta</taxon>
        <taxon>Embryophyta</taxon>
        <taxon>Tracheophyta</taxon>
        <taxon>Spermatophyta</taxon>
        <taxon>Magnoliopsida</taxon>
        <taxon>eudicotyledons</taxon>
        <taxon>Gunneridae</taxon>
        <taxon>Pentapetalae</taxon>
        <taxon>asterids</taxon>
        <taxon>lamiids</taxon>
        <taxon>Boraginales</taxon>
        <taxon>Boraginaceae</taxon>
        <taxon>Boraginoideae</taxon>
        <taxon>Lithospermeae</taxon>
        <taxon>Lithospermum</taxon>
    </lineage>
</organism>
<feature type="region of interest" description="Disordered" evidence="9">
    <location>
        <begin position="832"/>
        <end position="856"/>
    </location>
</feature>
<dbReference type="GO" id="GO:0005524">
    <property type="term" value="F:ATP binding"/>
    <property type="evidence" value="ECO:0007669"/>
    <property type="project" value="UniProtKB-KW"/>
</dbReference>
<evidence type="ECO:0000259" key="12">
    <source>
        <dbReference type="PROSITE" id="PS51194"/>
    </source>
</evidence>
<keyword evidence="4 8" id="KW-0378">Hydrolase</keyword>
<dbReference type="InterPro" id="IPR032284">
    <property type="entry name" value="RecQ_Zn-bd"/>
</dbReference>
<gene>
    <name evidence="13" type="ORF">LIER_23492</name>
</gene>
<dbReference type="NCBIfam" id="TIGR00614">
    <property type="entry name" value="recQ_fam"/>
    <property type="match status" value="1"/>
</dbReference>
<evidence type="ECO:0000256" key="2">
    <source>
        <dbReference type="ARBA" id="ARBA00008894"/>
    </source>
</evidence>
<evidence type="ECO:0000256" key="6">
    <source>
        <dbReference type="ARBA" id="ARBA00022840"/>
    </source>
</evidence>
<dbReference type="InterPro" id="IPR036388">
    <property type="entry name" value="WH-like_DNA-bd_sf"/>
</dbReference>
<dbReference type="InterPro" id="IPR027417">
    <property type="entry name" value="P-loop_NTPase"/>
</dbReference>
<dbReference type="PROSITE" id="PS50030">
    <property type="entry name" value="UBA"/>
    <property type="match status" value="1"/>
</dbReference>
<evidence type="ECO:0000256" key="1">
    <source>
        <dbReference type="ARBA" id="ARBA00005446"/>
    </source>
</evidence>
<evidence type="ECO:0000256" key="3">
    <source>
        <dbReference type="ARBA" id="ARBA00022741"/>
    </source>
</evidence>
<comment type="catalytic activity">
    <reaction evidence="8">
        <text>ATP + H2O = ADP + phosphate + H(+)</text>
        <dbReference type="Rhea" id="RHEA:13065"/>
        <dbReference type="ChEBI" id="CHEBI:15377"/>
        <dbReference type="ChEBI" id="CHEBI:15378"/>
        <dbReference type="ChEBI" id="CHEBI:30616"/>
        <dbReference type="ChEBI" id="CHEBI:43474"/>
        <dbReference type="ChEBI" id="CHEBI:456216"/>
    </reaction>
</comment>
<dbReference type="EMBL" id="BAABME010006627">
    <property type="protein sequence ID" value="GAA0168883.1"/>
    <property type="molecule type" value="Genomic_DNA"/>
</dbReference>
<dbReference type="GO" id="GO:0000724">
    <property type="term" value="P:double-strand break repair via homologous recombination"/>
    <property type="evidence" value="ECO:0007669"/>
    <property type="project" value="TreeGrafter"/>
</dbReference>
<dbReference type="Pfam" id="PF00271">
    <property type="entry name" value="Helicase_C"/>
    <property type="match status" value="1"/>
</dbReference>
<comment type="subcellular location">
    <subcellularLocation>
        <location evidence="8">Nucleus</location>
    </subcellularLocation>
</comment>
<reference evidence="13 14" key="1">
    <citation type="submission" date="2024-01" db="EMBL/GenBank/DDBJ databases">
        <title>The complete chloroplast genome sequence of Lithospermum erythrorhizon: insights into the phylogenetic relationship among Boraginaceae species and the maternal lineages of purple gromwells.</title>
        <authorList>
            <person name="Okada T."/>
            <person name="Watanabe K."/>
        </authorList>
    </citation>
    <scope>NUCLEOTIDE SEQUENCE [LARGE SCALE GENOMIC DNA]</scope>
</reference>
<feature type="domain" description="Helicase C-terminal" evidence="12">
    <location>
        <begin position="494"/>
        <end position="652"/>
    </location>
</feature>
<dbReference type="SMART" id="SM00487">
    <property type="entry name" value="DEXDc"/>
    <property type="match status" value="1"/>
</dbReference>
<dbReference type="SMART" id="SM00490">
    <property type="entry name" value="HELICc"/>
    <property type="match status" value="1"/>
</dbReference>
<dbReference type="FunFam" id="3.40.50.300:FF:001391">
    <property type="entry name" value="ATP-dependent DNA helicase"/>
    <property type="match status" value="1"/>
</dbReference>
<feature type="compositionally biased region" description="Basic residues" evidence="9">
    <location>
        <begin position="832"/>
        <end position="847"/>
    </location>
</feature>
<dbReference type="SUPFAM" id="SSF46934">
    <property type="entry name" value="UBA-like"/>
    <property type="match status" value="1"/>
</dbReference>
<dbReference type="PROSITE" id="PS51194">
    <property type="entry name" value="HELICASE_CTER"/>
    <property type="match status" value="1"/>
</dbReference>
<evidence type="ECO:0000259" key="10">
    <source>
        <dbReference type="PROSITE" id="PS50030"/>
    </source>
</evidence>
<dbReference type="InterPro" id="IPR001650">
    <property type="entry name" value="Helicase_C-like"/>
</dbReference>
<dbReference type="InterPro" id="IPR004589">
    <property type="entry name" value="DNA_helicase_ATP-dep_RecQ"/>
</dbReference>